<comment type="similarity">
    <text evidence="1">Belongs to the AHA1 family.</text>
</comment>
<evidence type="ECO:0000259" key="2">
    <source>
        <dbReference type="Pfam" id="PF08327"/>
    </source>
</evidence>
<dbReference type="Gene3D" id="3.30.530.20">
    <property type="match status" value="1"/>
</dbReference>
<evidence type="ECO:0000313" key="3">
    <source>
        <dbReference type="EMBL" id="PZR14455.1"/>
    </source>
</evidence>
<organism evidence="3 4">
    <name type="scientific">Archangium gephyra</name>
    <dbReference type="NCBI Taxonomy" id="48"/>
    <lineage>
        <taxon>Bacteria</taxon>
        <taxon>Pseudomonadati</taxon>
        <taxon>Myxococcota</taxon>
        <taxon>Myxococcia</taxon>
        <taxon>Myxococcales</taxon>
        <taxon>Cystobacterineae</taxon>
        <taxon>Archangiaceae</taxon>
        <taxon>Archangium</taxon>
    </lineage>
</organism>
<proteinExistence type="inferred from homology"/>
<dbReference type="Proteomes" id="UP000249061">
    <property type="component" value="Unassembled WGS sequence"/>
</dbReference>
<accession>A0A2W5TSZ5</accession>
<sequence length="268" mass="30089">MKVRVTHRFEATAERVYDAFFDREKVAKFLFATPAGRVVRCEIDARVGGRFVIVDRRGTDDVEHVGRYVELERPRRIVFAFSVPRYSTDEDTVCIDIEPRAVGCELTLTHEMNSKYAQFAPRTRDGWSKMVEVLEAVVAPETTGCGPGLAQHASVPAKIATMLKGLAETLELHRTMLTSSDARTTNEDAVYASLAAEWRDIAKRVEEAAARMREQRDLPMGSHDESTWGSRHEHAFANFVDAQSRLTALLRVATERDEAMLASMRAGK</sequence>
<dbReference type="SUPFAM" id="SSF55961">
    <property type="entry name" value="Bet v1-like"/>
    <property type="match status" value="1"/>
</dbReference>
<protein>
    <recommendedName>
        <fullName evidence="2">Activator of Hsp90 ATPase homologue 1/2-like C-terminal domain-containing protein</fullName>
    </recommendedName>
</protein>
<dbReference type="Pfam" id="PF08327">
    <property type="entry name" value="AHSA1"/>
    <property type="match status" value="1"/>
</dbReference>
<evidence type="ECO:0000256" key="1">
    <source>
        <dbReference type="ARBA" id="ARBA00006817"/>
    </source>
</evidence>
<comment type="caution">
    <text evidence="3">The sequence shown here is derived from an EMBL/GenBank/DDBJ whole genome shotgun (WGS) entry which is preliminary data.</text>
</comment>
<feature type="domain" description="Activator of Hsp90 ATPase homologue 1/2-like C-terminal" evidence="2">
    <location>
        <begin position="11"/>
        <end position="138"/>
    </location>
</feature>
<gene>
    <name evidence="3" type="ORF">DI536_10385</name>
</gene>
<dbReference type="CDD" id="cd07814">
    <property type="entry name" value="SRPBCC_CalC_Aha1-like"/>
    <property type="match status" value="1"/>
</dbReference>
<dbReference type="EMBL" id="QFQP01000007">
    <property type="protein sequence ID" value="PZR14455.1"/>
    <property type="molecule type" value="Genomic_DNA"/>
</dbReference>
<evidence type="ECO:0000313" key="4">
    <source>
        <dbReference type="Proteomes" id="UP000249061"/>
    </source>
</evidence>
<name>A0A2W5TSZ5_9BACT</name>
<dbReference type="AlphaFoldDB" id="A0A2W5TSZ5"/>
<dbReference type="InterPro" id="IPR013538">
    <property type="entry name" value="ASHA1/2-like_C"/>
</dbReference>
<reference evidence="3 4" key="1">
    <citation type="submission" date="2017-08" db="EMBL/GenBank/DDBJ databases">
        <title>Infants hospitalized years apart are colonized by the same room-sourced microbial strains.</title>
        <authorList>
            <person name="Brooks B."/>
            <person name="Olm M.R."/>
            <person name="Firek B.A."/>
            <person name="Baker R."/>
            <person name="Thomas B.C."/>
            <person name="Morowitz M.J."/>
            <person name="Banfield J.F."/>
        </authorList>
    </citation>
    <scope>NUCLEOTIDE SEQUENCE [LARGE SCALE GENOMIC DNA]</scope>
    <source>
        <strain evidence="3">S2_003_000_R2_14</strain>
    </source>
</reference>
<dbReference type="InterPro" id="IPR023393">
    <property type="entry name" value="START-like_dom_sf"/>
</dbReference>